<gene>
    <name evidence="2" type="ORF">SAMN05216554_2283</name>
</gene>
<dbReference type="STRING" id="381665.SAMN05216554_2283"/>
<organism evidence="2 3">
    <name type="scientific">Herbiconiux ginsengi</name>
    <dbReference type="NCBI Taxonomy" id="381665"/>
    <lineage>
        <taxon>Bacteria</taxon>
        <taxon>Bacillati</taxon>
        <taxon>Actinomycetota</taxon>
        <taxon>Actinomycetes</taxon>
        <taxon>Micrococcales</taxon>
        <taxon>Microbacteriaceae</taxon>
        <taxon>Herbiconiux</taxon>
    </lineage>
</organism>
<reference evidence="2 3" key="1">
    <citation type="submission" date="2016-10" db="EMBL/GenBank/DDBJ databases">
        <authorList>
            <person name="de Groot N.N."/>
        </authorList>
    </citation>
    <scope>NUCLEOTIDE SEQUENCE [LARGE SCALE GENOMIC DNA]</scope>
    <source>
        <strain evidence="2 3">CGMCC 4.3491</strain>
    </source>
</reference>
<feature type="region of interest" description="Disordered" evidence="1">
    <location>
        <begin position="1"/>
        <end position="48"/>
    </location>
</feature>
<name>A0A1H3Q2S7_9MICO</name>
<dbReference type="EMBL" id="FNPZ01000002">
    <property type="protein sequence ID" value="SDZ07804.1"/>
    <property type="molecule type" value="Genomic_DNA"/>
</dbReference>
<sequence>MSDQSDSTKPATDPDELADGSGTDAEPSQQKHHDAETEEDTASGGPAD</sequence>
<evidence type="ECO:0000313" key="3">
    <source>
        <dbReference type="Proteomes" id="UP000198891"/>
    </source>
</evidence>
<dbReference type="AlphaFoldDB" id="A0A1H3Q2S7"/>
<accession>A0A1H3Q2S7</accession>
<proteinExistence type="predicted"/>
<keyword evidence="3" id="KW-1185">Reference proteome</keyword>
<dbReference type="Proteomes" id="UP000198891">
    <property type="component" value="Unassembled WGS sequence"/>
</dbReference>
<feature type="compositionally biased region" description="Polar residues" evidence="1">
    <location>
        <begin position="1"/>
        <end position="10"/>
    </location>
</feature>
<dbReference type="RefSeq" id="WP_175494219.1">
    <property type="nucleotide sequence ID" value="NZ_FNPZ01000002.1"/>
</dbReference>
<protein>
    <submittedName>
        <fullName evidence="2">Uncharacterized protein</fullName>
    </submittedName>
</protein>
<evidence type="ECO:0000313" key="2">
    <source>
        <dbReference type="EMBL" id="SDZ07804.1"/>
    </source>
</evidence>
<evidence type="ECO:0000256" key="1">
    <source>
        <dbReference type="SAM" id="MobiDB-lite"/>
    </source>
</evidence>